<keyword evidence="9" id="KW-0368">Histidine biosynthesis</keyword>
<comment type="pathway">
    <text evidence="2 9">Amino-acid biosynthesis; L-histidine biosynthesis; L-histidine from 5-phospho-alpha-D-ribose 1-diphosphate: step 7/9.</text>
</comment>
<dbReference type="EMBL" id="MTEJ01000303">
    <property type="protein sequence ID" value="OQX05152.1"/>
    <property type="molecule type" value="Genomic_DNA"/>
</dbReference>
<comment type="subunit">
    <text evidence="4 9">Homodimer.</text>
</comment>
<dbReference type="PANTHER" id="PTHR43643">
    <property type="entry name" value="HISTIDINOL-PHOSPHATE AMINOTRANSFERASE 2"/>
    <property type="match status" value="1"/>
</dbReference>
<dbReference type="InterPro" id="IPR005861">
    <property type="entry name" value="HisP_aminotrans"/>
</dbReference>
<dbReference type="STRING" id="1123401.GCA_000621325_02272"/>
<comment type="similarity">
    <text evidence="3 9">Belongs to the class-II pyridoxal-phosphate-dependent aminotransferase family. Histidinol-phosphate aminotransferase subfamily.</text>
</comment>
<dbReference type="CDD" id="cd00609">
    <property type="entry name" value="AAT_like"/>
    <property type="match status" value="1"/>
</dbReference>
<comment type="cofactor">
    <cofactor evidence="1 9">
        <name>pyridoxal 5'-phosphate</name>
        <dbReference type="ChEBI" id="CHEBI:597326"/>
    </cofactor>
</comment>
<dbReference type="Gene3D" id="3.90.1150.10">
    <property type="entry name" value="Aspartate Aminotransferase, domain 1"/>
    <property type="match status" value="1"/>
</dbReference>
<comment type="catalytic activity">
    <reaction evidence="8 9">
        <text>L-histidinol phosphate + 2-oxoglutarate = 3-(imidazol-4-yl)-2-oxopropyl phosphate + L-glutamate</text>
        <dbReference type="Rhea" id="RHEA:23744"/>
        <dbReference type="ChEBI" id="CHEBI:16810"/>
        <dbReference type="ChEBI" id="CHEBI:29985"/>
        <dbReference type="ChEBI" id="CHEBI:57766"/>
        <dbReference type="ChEBI" id="CHEBI:57980"/>
        <dbReference type="EC" id="2.6.1.9"/>
    </reaction>
</comment>
<comment type="caution">
    <text evidence="11">The sequence shown here is derived from an EMBL/GenBank/DDBJ whole genome shotgun (WGS) entry which is preliminary data.</text>
</comment>
<evidence type="ECO:0000259" key="10">
    <source>
        <dbReference type="Pfam" id="PF00155"/>
    </source>
</evidence>
<evidence type="ECO:0000313" key="12">
    <source>
        <dbReference type="Proteomes" id="UP000192491"/>
    </source>
</evidence>
<gene>
    <name evidence="9" type="primary">hisC</name>
    <name evidence="11" type="ORF">BWK73_34360</name>
</gene>
<accession>A0A1Y1QGL7</accession>
<dbReference type="NCBIfam" id="TIGR01141">
    <property type="entry name" value="hisC"/>
    <property type="match status" value="1"/>
</dbReference>
<dbReference type="InterPro" id="IPR050106">
    <property type="entry name" value="HistidinolP_aminotransfase"/>
</dbReference>
<dbReference type="GO" id="GO:0030170">
    <property type="term" value="F:pyridoxal phosphate binding"/>
    <property type="evidence" value="ECO:0007669"/>
    <property type="project" value="InterPro"/>
</dbReference>
<organism evidence="11 12">
    <name type="scientific">Thiothrix lacustris</name>
    <dbReference type="NCBI Taxonomy" id="525917"/>
    <lineage>
        <taxon>Bacteria</taxon>
        <taxon>Pseudomonadati</taxon>
        <taxon>Pseudomonadota</taxon>
        <taxon>Gammaproteobacteria</taxon>
        <taxon>Thiotrichales</taxon>
        <taxon>Thiotrichaceae</taxon>
        <taxon>Thiothrix</taxon>
    </lineage>
</organism>
<evidence type="ECO:0000256" key="9">
    <source>
        <dbReference type="HAMAP-Rule" id="MF_01023"/>
    </source>
</evidence>
<feature type="modified residue" description="N6-(pyridoxal phosphate)lysine" evidence="9">
    <location>
        <position position="237"/>
    </location>
</feature>
<evidence type="ECO:0000256" key="4">
    <source>
        <dbReference type="ARBA" id="ARBA00011738"/>
    </source>
</evidence>
<evidence type="ECO:0000256" key="7">
    <source>
        <dbReference type="ARBA" id="ARBA00022898"/>
    </source>
</evidence>
<evidence type="ECO:0000313" key="11">
    <source>
        <dbReference type="EMBL" id="OQX05152.1"/>
    </source>
</evidence>
<dbReference type="AlphaFoldDB" id="A0A1Y1QGL7"/>
<evidence type="ECO:0000256" key="1">
    <source>
        <dbReference type="ARBA" id="ARBA00001933"/>
    </source>
</evidence>
<keyword evidence="5 9" id="KW-0032">Aminotransferase</keyword>
<sequence>MQSTTDFKQLAVTGVQALHPYQPGKPIEELERELGISNILKLASNENPLGASPQAQAALTAALKTLELYPDGSGYQLKQAIAEKFGLHSDQITLGNGSNDVLELIARAFLDNQRAAVISEHAFAVYQIVTQAVGAELQIAKANPADHQTMPYGHNLANLAAKITDKTRVVFIANPNNPTGTWLSTTALHSFLQRVPSDVIVVLDEAYTEYVQEAEFPNALTWLEEFPNLIVTRTFSKIYGLAGLRVGYAVSNPVIADLLNRVRQPFNVNSLALAAAQAALADDAFLQHSVDTNAAGLVQWRAACAENGWEYIPTVGNFITVDMQRPAAPLYDALLREGVIVRPIGGYGLPQHLRITIGTTAQNTRCIEALKKVLAA</sequence>
<dbReference type="Proteomes" id="UP000192491">
    <property type="component" value="Unassembled WGS sequence"/>
</dbReference>
<dbReference type="EC" id="2.6.1.9" evidence="9"/>
<proteinExistence type="inferred from homology"/>
<dbReference type="HAMAP" id="MF_01023">
    <property type="entry name" value="HisC_aminotrans_2"/>
    <property type="match status" value="1"/>
</dbReference>
<evidence type="ECO:0000256" key="6">
    <source>
        <dbReference type="ARBA" id="ARBA00022679"/>
    </source>
</evidence>
<dbReference type="SUPFAM" id="SSF53383">
    <property type="entry name" value="PLP-dependent transferases"/>
    <property type="match status" value="1"/>
</dbReference>
<dbReference type="Pfam" id="PF00155">
    <property type="entry name" value="Aminotran_1_2"/>
    <property type="match status" value="1"/>
</dbReference>
<dbReference type="UniPathway" id="UPA00031">
    <property type="reaction ID" value="UER00012"/>
</dbReference>
<dbReference type="InterPro" id="IPR004839">
    <property type="entry name" value="Aminotransferase_I/II_large"/>
</dbReference>
<evidence type="ECO:0000256" key="2">
    <source>
        <dbReference type="ARBA" id="ARBA00005011"/>
    </source>
</evidence>
<keyword evidence="9" id="KW-0028">Amino-acid biosynthesis</keyword>
<dbReference type="GO" id="GO:0004400">
    <property type="term" value="F:histidinol-phosphate transaminase activity"/>
    <property type="evidence" value="ECO:0007669"/>
    <property type="project" value="UniProtKB-UniRule"/>
</dbReference>
<evidence type="ECO:0000256" key="5">
    <source>
        <dbReference type="ARBA" id="ARBA00022576"/>
    </source>
</evidence>
<feature type="domain" description="Aminotransferase class I/classII large" evidence="10">
    <location>
        <begin position="38"/>
        <end position="370"/>
    </location>
</feature>
<dbReference type="Gene3D" id="3.40.640.10">
    <property type="entry name" value="Type I PLP-dependent aspartate aminotransferase-like (Major domain)"/>
    <property type="match status" value="1"/>
</dbReference>
<evidence type="ECO:0000256" key="3">
    <source>
        <dbReference type="ARBA" id="ARBA00007970"/>
    </source>
</evidence>
<dbReference type="GO" id="GO:0000105">
    <property type="term" value="P:L-histidine biosynthetic process"/>
    <property type="evidence" value="ECO:0007669"/>
    <property type="project" value="UniProtKB-UniRule"/>
</dbReference>
<keyword evidence="7 9" id="KW-0663">Pyridoxal phosphate</keyword>
<dbReference type="InterPro" id="IPR015422">
    <property type="entry name" value="PyrdxlP-dep_Trfase_small"/>
</dbReference>
<keyword evidence="6 9" id="KW-0808">Transferase</keyword>
<protein>
    <recommendedName>
        <fullName evidence="9">Histidinol-phosphate aminotransferase</fullName>
        <ecNumber evidence="9">2.6.1.9</ecNumber>
    </recommendedName>
    <alternativeName>
        <fullName evidence="9">Imidazole acetol-phosphate transaminase</fullName>
    </alternativeName>
</protein>
<dbReference type="InterPro" id="IPR015424">
    <property type="entry name" value="PyrdxlP-dep_Trfase"/>
</dbReference>
<dbReference type="InterPro" id="IPR015421">
    <property type="entry name" value="PyrdxlP-dep_Trfase_major"/>
</dbReference>
<reference evidence="11 12" key="1">
    <citation type="submission" date="2017-01" db="EMBL/GenBank/DDBJ databases">
        <title>Novel large sulfur bacteria in the metagenomes of groundwater-fed chemosynthetic microbial mats in the Lake Huron basin.</title>
        <authorList>
            <person name="Sharrar A.M."/>
            <person name="Flood B.E."/>
            <person name="Bailey J.V."/>
            <person name="Jones D.S."/>
            <person name="Biddanda B."/>
            <person name="Ruberg S.A."/>
            <person name="Marcus D.N."/>
            <person name="Dick G.J."/>
        </authorList>
    </citation>
    <scope>NUCLEOTIDE SEQUENCE [LARGE SCALE GENOMIC DNA]</scope>
    <source>
        <strain evidence="11">A8</strain>
    </source>
</reference>
<name>A0A1Y1QGL7_9GAMM</name>
<dbReference type="PANTHER" id="PTHR43643:SF3">
    <property type="entry name" value="HISTIDINOL-PHOSPHATE AMINOTRANSFERASE"/>
    <property type="match status" value="1"/>
</dbReference>
<evidence type="ECO:0000256" key="8">
    <source>
        <dbReference type="ARBA" id="ARBA00047481"/>
    </source>
</evidence>